<dbReference type="InterPro" id="IPR050468">
    <property type="entry name" value="Cuticle_Struct_Prot"/>
</dbReference>
<gene>
    <name evidence="5" type="ORF">ILUMI_09431</name>
</gene>
<dbReference type="OrthoDB" id="6365759at2759"/>
<dbReference type="AlphaFoldDB" id="A0A8K0D528"/>
<name>A0A8K0D528_IGNLU</name>
<dbReference type="InterPro" id="IPR031311">
    <property type="entry name" value="CHIT_BIND_RR_consensus"/>
</dbReference>
<dbReference type="GO" id="GO:0008010">
    <property type="term" value="F:structural constituent of chitin-based larval cuticle"/>
    <property type="evidence" value="ECO:0007669"/>
    <property type="project" value="TreeGrafter"/>
</dbReference>
<dbReference type="Pfam" id="PF00379">
    <property type="entry name" value="Chitin_bind_4"/>
    <property type="match status" value="1"/>
</dbReference>
<protein>
    <recommendedName>
        <fullName evidence="7">Pupal cuticle protein 20-like</fullName>
    </recommendedName>
</protein>
<dbReference type="PROSITE" id="PS51155">
    <property type="entry name" value="CHIT_BIND_RR_2"/>
    <property type="match status" value="1"/>
</dbReference>
<evidence type="ECO:0000313" key="6">
    <source>
        <dbReference type="Proteomes" id="UP000801492"/>
    </source>
</evidence>
<organism evidence="5 6">
    <name type="scientific">Ignelater luminosus</name>
    <name type="common">Cucubano</name>
    <name type="synonym">Pyrophorus luminosus</name>
    <dbReference type="NCBI Taxonomy" id="2038154"/>
    <lineage>
        <taxon>Eukaryota</taxon>
        <taxon>Metazoa</taxon>
        <taxon>Ecdysozoa</taxon>
        <taxon>Arthropoda</taxon>
        <taxon>Hexapoda</taxon>
        <taxon>Insecta</taxon>
        <taxon>Pterygota</taxon>
        <taxon>Neoptera</taxon>
        <taxon>Endopterygota</taxon>
        <taxon>Coleoptera</taxon>
        <taxon>Polyphaga</taxon>
        <taxon>Elateriformia</taxon>
        <taxon>Elateroidea</taxon>
        <taxon>Elateridae</taxon>
        <taxon>Agrypninae</taxon>
        <taxon>Pyrophorini</taxon>
        <taxon>Ignelater</taxon>
    </lineage>
</organism>
<dbReference type="InterPro" id="IPR000618">
    <property type="entry name" value="Insect_cuticle"/>
</dbReference>
<feature type="signal peptide" evidence="4">
    <location>
        <begin position="1"/>
        <end position="16"/>
    </location>
</feature>
<dbReference type="PANTHER" id="PTHR10380:SF173">
    <property type="entry name" value="CUTICULAR PROTEIN 47EF, ISOFORM C-RELATED"/>
    <property type="match status" value="1"/>
</dbReference>
<proteinExistence type="predicted"/>
<keyword evidence="4" id="KW-0732">Signal</keyword>
<evidence type="ECO:0008006" key="7">
    <source>
        <dbReference type="Google" id="ProtNLM"/>
    </source>
</evidence>
<dbReference type="Proteomes" id="UP000801492">
    <property type="component" value="Unassembled WGS sequence"/>
</dbReference>
<dbReference type="PRINTS" id="PR00947">
    <property type="entry name" value="CUTICLE"/>
</dbReference>
<evidence type="ECO:0000256" key="3">
    <source>
        <dbReference type="SAM" id="MobiDB-lite"/>
    </source>
</evidence>
<accession>A0A8K0D528</accession>
<comment type="caution">
    <text evidence="5">The sequence shown here is derived from an EMBL/GenBank/DDBJ whole genome shotgun (WGS) entry which is preliminary data.</text>
</comment>
<evidence type="ECO:0000313" key="5">
    <source>
        <dbReference type="EMBL" id="KAF2896748.1"/>
    </source>
</evidence>
<sequence length="182" mass="18291">MKFVVILSSVLSIALGAHLHGGAFPGAFAGAGAGAFAGAGAGAGGYYGGYSGGANIPILRYENVNNGDGNYRYNYETGNGISAHEEGHPNAPGPEGPAVTAQGGFSYTGPDGVRYSISYTADENGFHPTGAHLPTPPPIPDAILRSLGAAGGAGSGAYYQGDNSGQYRPSAQYLPPSGGYRY</sequence>
<reference evidence="5" key="1">
    <citation type="submission" date="2019-08" db="EMBL/GenBank/DDBJ databases">
        <title>The genome of the North American firefly Photinus pyralis.</title>
        <authorList>
            <consortium name="Photinus pyralis genome working group"/>
            <person name="Fallon T.R."/>
            <person name="Sander Lower S.E."/>
            <person name="Weng J.-K."/>
        </authorList>
    </citation>
    <scope>NUCLEOTIDE SEQUENCE</scope>
    <source>
        <strain evidence="5">TRF0915ILg1</strain>
        <tissue evidence="5">Whole body</tissue>
    </source>
</reference>
<dbReference type="EMBL" id="VTPC01004777">
    <property type="protein sequence ID" value="KAF2896748.1"/>
    <property type="molecule type" value="Genomic_DNA"/>
</dbReference>
<keyword evidence="6" id="KW-1185">Reference proteome</keyword>
<keyword evidence="1 2" id="KW-0193">Cuticle</keyword>
<evidence type="ECO:0000256" key="1">
    <source>
        <dbReference type="ARBA" id="ARBA00022460"/>
    </source>
</evidence>
<dbReference type="PANTHER" id="PTHR10380">
    <property type="entry name" value="CUTICLE PROTEIN"/>
    <property type="match status" value="1"/>
</dbReference>
<dbReference type="GO" id="GO:0062129">
    <property type="term" value="C:chitin-based extracellular matrix"/>
    <property type="evidence" value="ECO:0007669"/>
    <property type="project" value="TreeGrafter"/>
</dbReference>
<evidence type="ECO:0000256" key="4">
    <source>
        <dbReference type="SAM" id="SignalP"/>
    </source>
</evidence>
<feature type="region of interest" description="Disordered" evidence="3">
    <location>
        <begin position="159"/>
        <end position="182"/>
    </location>
</feature>
<evidence type="ECO:0000256" key="2">
    <source>
        <dbReference type="PROSITE-ProRule" id="PRU00497"/>
    </source>
</evidence>
<dbReference type="PROSITE" id="PS00233">
    <property type="entry name" value="CHIT_BIND_RR_1"/>
    <property type="match status" value="1"/>
</dbReference>
<feature type="chain" id="PRO_5035476913" description="Pupal cuticle protein 20-like" evidence="4">
    <location>
        <begin position="17"/>
        <end position="182"/>
    </location>
</feature>